<gene>
    <name evidence="6" type="ORF">EV702DRAFT_1205562</name>
</gene>
<evidence type="ECO:0000313" key="6">
    <source>
        <dbReference type="EMBL" id="KAG1763572.1"/>
    </source>
</evidence>
<feature type="region of interest" description="Disordered" evidence="4">
    <location>
        <begin position="60"/>
        <end position="82"/>
    </location>
</feature>
<evidence type="ECO:0000313" key="7">
    <source>
        <dbReference type="Proteomes" id="UP000714275"/>
    </source>
</evidence>
<dbReference type="Pfam" id="PF18758">
    <property type="entry name" value="KDZ"/>
    <property type="match status" value="1"/>
</dbReference>
<evidence type="ECO:0000256" key="1">
    <source>
        <dbReference type="ARBA" id="ARBA00005234"/>
    </source>
</evidence>
<evidence type="ECO:0000256" key="3">
    <source>
        <dbReference type="ARBA" id="ARBA00022801"/>
    </source>
</evidence>
<dbReference type="GO" id="GO:0008234">
    <property type="term" value="F:cysteine-type peptidase activity"/>
    <property type="evidence" value="ECO:0007669"/>
    <property type="project" value="InterPro"/>
</dbReference>
<accession>A0A9P6ZFD5</accession>
<keyword evidence="3" id="KW-0378">Hydrolase</keyword>
<dbReference type="AlphaFoldDB" id="A0A9P6ZFD5"/>
<dbReference type="InterPro" id="IPR040521">
    <property type="entry name" value="KDZ"/>
</dbReference>
<feature type="region of interest" description="Disordered" evidence="4">
    <location>
        <begin position="302"/>
        <end position="321"/>
    </location>
</feature>
<dbReference type="InterPro" id="IPR003653">
    <property type="entry name" value="Peptidase_C48_C"/>
</dbReference>
<dbReference type="PANTHER" id="PTHR33096">
    <property type="entry name" value="CXC2 DOMAIN-CONTAINING PROTEIN"/>
    <property type="match status" value="1"/>
</dbReference>
<feature type="region of interest" description="Disordered" evidence="4">
    <location>
        <begin position="94"/>
        <end position="119"/>
    </location>
</feature>
<protein>
    <recommendedName>
        <fullName evidence="5">Ubiquitin-like protease family profile domain-containing protein</fullName>
    </recommendedName>
</protein>
<sequence>MAPRTGTRTAQPGTSSGLGTHFSSPWKLRDKRKTQVLVEVPGQKAKQRQLLAKMASLLAGSAKPEENSPVLAETEADTMVPKEDTHEAWEDILEPHDNCSPQPAAASQSTPSRRTQPDLTSTRLYDNWKTLIPTLVEAQLDYTARTLGAPLERTPKVLSLCSSHTCAQKRTSLTCLFFDYFISIDVMSCRCANIAQTLVFHGLFPTAPSQPRMAISVELLAFYRSLFERSCDAVNALASALNTHYIRRGYRIANAKGDIIQEPFRRSLGQAIQWFDVLQIEVERQLEAAIQTCRDRVEALRAAPAHPHPPGTARSESPGAGEEKVLRERCASILIQRCPACFGGVRFGLDLDQGGDIHVATDGNFHHHHRRSAGDSLHFYDPFYFLSKAQVDAIGNQISRSRKSVPKLHIPLVPNEAIDLCENSYEAADGKKQKAAMDSFDDTGLMALICRHDIPLFFANIDSPGEQQKYSVALIDHLFSLLPQSATVVTLYDVGCVLSRSLNQYDILPNSIIGRLRFATTAMHAYSHEWACQLVYNPRMTIGLGLSDGEGTERLWSRRRLRRGVEDQGTAARKILDECEVPLNDLRKEWAMQKESQLSIRAHAPARLKKELDTILALQADLDASDKALQTTRDTIAKGEMSEDTADAIESLERAHEHLMHKVEVLYSSLNVQNRFPELEGLNLEFVRTLLLARDLKINICKRAIGSFFEWDKLDRAVGGSQQALGTKLHQQTRKAIAKRQPALMAALCKFNAYCERLEALYDSHCGIPLPTPLPTKLTGWMIKICTEERRRLGLEADNLYRWFGDELAAVELALHIPENDRFTVPLRQRREHLAHLQVRWANPLASSIRFESRARDAISLAKRLLGHSEHTALRWVAPTTIPYTTIEDEEPEIPSGTDHTVLQPEDIVLVDILTAGAVGAGEEDDVDNIPNEPGAELCWRSPEGVTFDSTPSPEMGVIVPGTVNTREFPSCHGFPRQIFEPKDINLLASRTALLNDSCINGYIGHWVLCVVHLRNKELHLFDSFAERKPWKSDIKDIMKLITRLLSIARRYGHTVCVDIDLNGWVARPLMTEVVQTNSFDCGVWVLAVIAATLRGYHCTALREEDMHLFRYYLQTLVLRIPVF</sequence>
<dbReference type="OrthoDB" id="3253684at2759"/>
<comment type="caution">
    <text evidence="6">The sequence shown here is derived from an EMBL/GenBank/DDBJ whole genome shotgun (WGS) entry which is preliminary data.</text>
</comment>
<dbReference type="Proteomes" id="UP000714275">
    <property type="component" value="Unassembled WGS sequence"/>
</dbReference>
<proteinExistence type="inferred from homology"/>
<evidence type="ECO:0000259" key="5">
    <source>
        <dbReference type="Pfam" id="PF02902"/>
    </source>
</evidence>
<feature type="compositionally biased region" description="Polar residues" evidence="4">
    <location>
        <begin position="1"/>
        <end position="23"/>
    </location>
</feature>
<feature type="region of interest" description="Disordered" evidence="4">
    <location>
        <begin position="1"/>
        <end position="31"/>
    </location>
</feature>
<keyword evidence="2" id="KW-0645">Protease</keyword>
<dbReference type="Gene3D" id="3.40.395.10">
    <property type="entry name" value="Adenoviral Proteinase, Chain A"/>
    <property type="match status" value="1"/>
</dbReference>
<dbReference type="SUPFAM" id="SSF54001">
    <property type="entry name" value="Cysteine proteinases"/>
    <property type="match status" value="1"/>
</dbReference>
<evidence type="ECO:0000256" key="4">
    <source>
        <dbReference type="SAM" id="MobiDB-lite"/>
    </source>
</evidence>
<feature type="compositionally biased region" description="Polar residues" evidence="4">
    <location>
        <begin position="99"/>
        <end position="119"/>
    </location>
</feature>
<evidence type="ECO:0000256" key="2">
    <source>
        <dbReference type="ARBA" id="ARBA00022670"/>
    </source>
</evidence>
<dbReference type="GO" id="GO:0006508">
    <property type="term" value="P:proteolysis"/>
    <property type="evidence" value="ECO:0007669"/>
    <property type="project" value="UniProtKB-KW"/>
</dbReference>
<dbReference type="EMBL" id="JABBWD010000157">
    <property type="protein sequence ID" value="KAG1763572.1"/>
    <property type="molecule type" value="Genomic_DNA"/>
</dbReference>
<comment type="similarity">
    <text evidence="1">Belongs to the peptidase C48 family.</text>
</comment>
<feature type="domain" description="Ubiquitin-like protease family profile" evidence="5">
    <location>
        <begin position="1005"/>
        <end position="1114"/>
    </location>
</feature>
<organism evidence="6 7">
    <name type="scientific">Suillus placidus</name>
    <dbReference type="NCBI Taxonomy" id="48579"/>
    <lineage>
        <taxon>Eukaryota</taxon>
        <taxon>Fungi</taxon>
        <taxon>Dikarya</taxon>
        <taxon>Basidiomycota</taxon>
        <taxon>Agaricomycotina</taxon>
        <taxon>Agaricomycetes</taxon>
        <taxon>Agaricomycetidae</taxon>
        <taxon>Boletales</taxon>
        <taxon>Suillineae</taxon>
        <taxon>Suillaceae</taxon>
        <taxon>Suillus</taxon>
    </lineage>
</organism>
<dbReference type="GO" id="GO:0019783">
    <property type="term" value="F:ubiquitin-like protein peptidase activity"/>
    <property type="evidence" value="ECO:0007669"/>
    <property type="project" value="UniProtKB-ARBA"/>
</dbReference>
<dbReference type="PANTHER" id="PTHR33096:SF1">
    <property type="entry name" value="CXC1-LIKE CYSTEINE CLUSTER ASSOCIATED WITH KDZ TRANSPOSASES DOMAIN-CONTAINING PROTEIN"/>
    <property type="match status" value="1"/>
</dbReference>
<keyword evidence="7" id="KW-1185">Reference proteome</keyword>
<dbReference type="InterPro" id="IPR038765">
    <property type="entry name" value="Papain-like_cys_pep_sf"/>
</dbReference>
<dbReference type="Pfam" id="PF02902">
    <property type="entry name" value="Peptidase_C48"/>
    <property type="match status" value="1"/>
</dbReference>
<name>A0A9P6ZFD5_9AGAM</name>
<reference evidence="6" key="1">
    <citation type="journal article" date="2020" name="New Phytol.">
        <title>Comparative genomics reveals dynamic genome evolution in host specialist ectomycorrhizal fungi.</title>
        <authorList>
            <person name="Lofgren L.A."/>
            <person name="Nguyen N.H."/>
            <person name="Vilgalys R."/>
            <person name="Ruytinx J."/>
            <person name="Liao H.L."/>
            <person name="Branco S."/>
            <person name="Kuo A."/>
            <person name="LaButti K."/>
            <person name="Lipzen A."/>
            <person name="Andreopoulos W."/>
            <person name="Pangilinan J."/>
            <person name="Riley R."/>
            <person name="Hundley H."/>
            <person name="Na H."/>
            <person name="Barry K."/>
            <person name="Grigoriev I.V."/>
            <person name="Stajich J.E."/>
            <person name="Kennedy P.G."/>
        </authorList>
    </citation>
    <scope>NUCLEOTIDE SEQUENCE</scope>
    <source>
        <strain evidence="6">DOB743</strain>
    </source>
</reference>